<dbReference type="EMBL" id="JBHSEC010000019">
    <property type="protein sequence ID" value="MFC4410771.1"/>
    <property type="molecule type" value="Genomic_DNA"/>
</dbReference>
<sequence length="291" mass="32695">MELSTFAISFPIDQETLEELKELIEECEHSDGRSYRQILNEWAWTSAETKGFTVVAYDEERLVGVISAVDMIGVHVYEWSCVVSPSDRRQGVGMELFNTLKENMELRGAEGNLGLAISDSESGKAFMQKMDYHYEFSETTLEAEAFNGEETAERLKINMYDGEYEELAPILMAAFGDTEEEVMALIDFNSHDASRTIWLVFEEGEAVGTVTTVEAEDSLWITALAVHPSQTGKGIGSTLLKHCRFEAGRKEKEKVMLDVEIDNKEALSIYKRAGFSNVLQVDYYKTGLPVS</sequence>
<feature type="domain" description="N-acetyltransferase" evidence="3">
    <location>
        <begin position="1"/>
        <end position="153"/>
    </location>
</feature>
<accession>A0ABV8X4R5</accession>
<dbReference type="GO" id="GO:0016746">
    <property type="term" value="F:acyltransferase activity"/>
    <property type="evidence" value="ECO:0007669"/>
    <property type="project" value="UniProtKB-KW"/>
</dbReference>
<organism evidence="4 5">
    <name type="scientific">Chungangia koreensis</name>
    <dbReference type="NCBI Taxonomy" id="752657"/>
    <lineage>
        <taxon>Bacteria</taxon>
        <taxon>Bacillati</taxon>
        <taxon>Bacillota</taxon>
        <taxon>Bacilli</taxon>
        <taxon>Lactobacillales</taxon>
        <taxon>Chungangia</taxon>
    </lineage>
</organism>
<comment type="caution">
    <text evidence="4">The sequence shown here is derived from an EMBL/GenBank/DDBJ whole genome shotgun (WGS) entry which is preliminary data.</text>
</comment>
<feature type="domain" description="N-acetyltransferase" evidence="3">
    <location>
        <begin position="155"/>
        <end position="291"/>
    </location>
</feature>
<dbReference type="SUPFAM" id="SSF55729">
    <property type="entry name" value="Acyl-CoA N-acyltransferases (Nat)"/>
    <property type="match status" value="1"/>
</dbReference>
<evidence type="ECO:0000313" key="5">
    <source>
        <dbReference type="Proteomes" id="UP001595817"/>
    </source>
</evidence>
<evidence type="ECO:0000256" key="2">
    <source>
        <dbReference type="ARBA" id="ARBA00023315"/>
    </source>
</evidence>
<dbReference type="CDD" id="cd04301">
    <property type="entry name" value="NAT_SF"/>
    <property type="match status" value="2"/>
</dbReference>
<dbReference type="Proteomes" id="UP001595817">
    <property type="component" value="Unassembled WGS sequence"/>
</dbReference>
<evidence type="ECO:0000256" key="1">
    <source>
        <dbReference type="ARBA" id="ARBA00022679"/>
    </source>
</evidence>
<dbReference type="InterPro" id="IPR016181">
    <property type="entry name" value="Acyl_CoA_acyltransferase"/>
</dbReference>
<dbReference type="Gene3D" id="3.40.630.30">
    <property type="match status" value="1"/>
</dbReference>
<dbReference type="PANTHER" id="PTHR43877">
    <property type="entry name" value="AMINOALKYLPHOSPHONATE N-ACETYLTRANSFERASE-RELATED-RELATED"/>
    <property type="match status" value="1"/>
</dbReference>
<reference evidence="5" key="1">
    <citation type="journal article" date="2019" name="Int. J. Syst. Evol. Microbiol.">
        <title>The Global Catalogue of Microorganisms (GCM) 10K type strain sequencing project: providing services to taxonomists for standard genome sequencing and annotation.</title>
        <authorList>
            <consortium name="The Broad Institute Genomics Platform"/>
            <consortium name="The Broad Institute Genome Sequencing Center for Infectious Disease"/>
            <person name="Wu L."/>
            <person name="Ma J."/>
        </authorList>
    </citation>
    <scope>NUCLEOTIDE SEQUENCE [LARGE SCALE GENOMIC DNA]</scope>
    <source>
        <strain evidence="5">CCUG 59778</strain>
    </source>
</reference>
<name>A0ABV8X4R5_9LACT</name>
<proteinExistence type="predicted"/>
<keyword evidence="1 4" id="KW-0808">Transferase</keyword>
<keyword evidence="2 4" id="KW-0012">Acyltransferase</keyword>
<dbReference type="InterPro" id="IPR050832">
    <property type="entry name" value="Bact_Acetyltransf"/>
</dbReference>
<dbReference type="Pfam" id="PF00583">
    <property type="entry name" value="Acetyltransf_1"/>
    <property type="match status" value="2"/>
</dbReference>
<dbReference type="RefSeq" id="WP_378154987.1">
    <property type="nucleotide sequence ID" value="NZ_JBHSEC010000019.1"/>
</dbReference>
<evidence type="ECO:0000313" key="4">
    <source>
        <dbReference type="EMBL" id="MFC4410771.1"/>
    </source>
</evidence>
<protein>
    <submittedName>
        <fullName evidence="4">GNAT family N-acetyltransferase</fullName>
        <ecNumber evidence="4">2.3.-.-</ecNumber>
    </submittedName>
</protein>
<evidence type="ECO:0000259" key="3">
    <source>
        <dbReference type="PROSITE" id="PS51186"/>
    </source>
</evidence>
<dbReference type="InterPro" id="IPR000182">
    <property type="entry name" value="GNAT_dom"/>
</dbReference>
<dbReference type="PROSITE" id="PS51186">
    <property type="entry name" value="GNAT"/>
    <property type="match status" value="2"/>
</dbReference>
<dbReference type="EC" id="2.3.-.-" evidence="4"/>
<keyword evidence="5" id="KW-1185">Reference proteome</keyword>
<gene>
    <name evidence="4" type="ORF">ACFOZY_10130</name>
</gene>